<protein>
    <submittedName>
        <fullName evidence="2">Uncharacterized protein</fullName>
    </submittedName>
</protein>
<comment type="caution">
    <text evidence="2">The sequence shown here is derived from an EMBL/GenBank/DDBJ whole genome shotgun (WGS) entry which is preliminary data.</text>
</comment>
<accession>A0A9P4YAQ0</accession>
<dbReference type="RefSeq" id="XP_040780852.1">
    <property type="nucleotide sequence ID" value="XM_040922434.1"/>
</dbReference>
<evidence type="ECO:0000313" key="3">
    <source>
        <dbReference type="Proteomes" id="UP000803844"/>
    </source>
</evidence>
<reference evidence="2" key="1">
    <citation type="journal article" date="2020" name="Phytopathology">
        <title>Genome sequence of the chestnut blight fungus Cryphonectria parasitica EP155: A fundamental resource for an archetypical invasive plant pathogen.</title>
        <authorList>
            <person name="Crouch J.A."/>
            <person name="Dawe A."/>
            <person name="Aerts A."/>
            <person name="Barry K."/>
            <person name="Churchill A.C.L."/>
            <person name="Grimwood J."/>
            <person name="Hillman B."/>
            <person name="Milgroom M.G."/>
            <person name="Pangilinan J."/>
            <person name="Smith M."/>
            <person name="Salamov A."/>
            <person name="Schmutz J."/>
            <person name="Yadav J."/>
            <person name="Grigoriev I.V."/>
            <person name="Nuss D."/>
        </authorList>
    </citation>
    <scope>NUCLEOTIDE SEQUENCE</scope>
    <source>
        <strain evidence="2">EP155</strain>
    </source>
</reference>
<name>A0A9P4YAQ0_CRYP1</name>
<dbReference type="EMBL" id="MU032344">
    <property type="protein sequence ID" value="KAF3769891.1"/>
    <property type="molecule type" value="Genomic_DNA"/>
</dbReference>
<organism evidence="2 3">
    <name type="scientific">Cryphonectria parasitica (strain ATCC 38755 / EP155)</name>
    <dbReference type="NCBI Taxonomy" id="660469"/>
    <lineage>
        <taxon>Eukaryota</taxon>
        <taxon>Fungi</taxon>
        <taxon>Dikarya</taxon>
        <taxon>Ascomycota</taxon>
        <taxon>Pezizomycotina</taxon>
        <taxon>Sordariomycetes</taxon>
        <taxon>Sordariomycetidae</taxon>
        <taxon>Diaporthales</taxon>
        <taxon>Cryphonectriaceae</taxon>
        <taxon>Cryphonectria-Endothia species complex</taxon>
        <taxon>Cryphonectria</taxon>
    </lineage>
</organism>
<keyword evidence="3" id="KW-1185">Reference proteome</keyword>
<dbReference type="Proteomes" id="UP000803844">
    <property type="component" value="Unassembled WGS sequence"/>
</dbReference>
<dbReference type="OrthoDB" id="47007at2759"/>
<dbReference type="GeneID" id="63839563"/>
<sequence length="369" mass="40619">MATSSSQESTASECSATETKEECQINISTPAVVAWRGEHTRLNLHLQYDSCTRTAFFKFRDSLVLKSRPSSKTYLYLFLPPERIQTLALDESPNPDSIPPTTAQSLGTAFSCLRFILRSPADLIGLRDVALTPKNKVEGQVLDRLRALARATALDVFIPHQLASKEHLLSVCNGIRDGLTSRPGQADLACMYEGRGGMKIAVGSSETALAQDGHPLQPSGEAPPSYSETGPSSPLAAAAAATNLSGPAPKKRRLDTSEPDEMRADLVAIIEATCRKMVREEVKQEMHALEKRLTDKMELLAEEYAERQGDRLAEDLAGSTQAIDEKVEDEFYGLRMRLEDFIKEEMAEAEERMVEHLQSTARVHLDFGP</sequence>
<evidence type="ECO:0000313" key="2">
    <source>
        <dbReference type="EMBL" id="KAF3769891.1"/>
    </source>
</evidence>
<feature type="compositionally biased region" description="Low complexity" evidence="1">
    <location>
        <begin position="229"/>
        <end position="248"/>
    </location>
</feature>
<feature type="region of interest" description="Disordered" evidence="1">
    <location>
        <begin position="207"/>
        <end position="259"/>
    </location>
</feature>
<dbReference type="AlphaFoldDB" id="A0A9P4YAQ0"/>
<proteinExistence type="predicted"/>
<gene>
    <name evidence="2" type="ORF">M406DRAFT_348937</name>
</gene>
<evidence type="ECO:0000256" key="1">
    <source>
        <dbReference type="SAM" id="MobiDB-lite"/>
    </source>
</evidence>